<sequence length="279" mass="31892">MEDDLSLSLNIGGSFTKRKREEISDEAFVDNRGKRGKKTEIEKNLNLIFPLLPSEMKNKNMESFQDQFAQSMVQENNKATSALSDSSEHSSASSQQEQPSMKNKTKENQENIADSHAATTSYLGAMNEEENSHARKKLRLSKEQAMLLEKNFRKHATLDPVTLAKELSLLPRQVEVWFQNRRARTKLKQTEIDYKYLRHRYQLLNQENYQLKREVAELRASSTAYANATHPFYKHLPVTGNMPFCPSCVHSNAFFSDTTTGLAGHKPVTFASLLSKPRF</sequence>
<dbReference type="GO" id="GO:0005634">
    <property type="term" value="C:nucleus"/>
    <property type="evidence" value="ECO:0007669"/>
    <property type="project" value="UniProtKB-SubCell"/>
</dbReference>
<evidence type="ECO:0000313" key="13">
    <source>
        <dbReference type="EMBL" id="KAF3320071.1"/>
    </source>
</evidence>
<dbReference type="PANTHER" id="PTHR45714">
    <property type="entry name" value="HOMEOBOX-LEUCINE ZIPPER PROTEIN HAT14"/>
    <property type="match status" value="1"/>
</dbReference>
<dbReference type="InterPro" id="IPR017970">
    <property type="entry name" value="Homeobox_CS"/>
</dbReference>
<feature type="coiled-coil region" evidence="10">
    <location>
        <begin position="187"/>
        <end position="221"/>
    </location>
</feature>
<evidence type="ECO:0000256" key="10">
    <source>
        <dbReference type="SAM" id="Coils"/>
    </source>
</evidence>
<dbReference type="InterPro" id="IPR001356">
    <property type="entry name" value="HD"/>
</dbReference>
<feature type="DNA-binding region" description="Homeobox" evidence="8">
    <location>
        <begin position="133"/>
        <end position="189"/>
    </location>
</feature>
<dbReference type="SUPFAM" id="SSF46689">
    <property type="entry name" value="Homeodomain-like"/>
    <property type="match status" value="1"/>
</dbReference>
<evidence type="ECO:0000256" key="4">
    <source>
        <dbReference type="ARBA" id="ARBA00023125"/>
    </source>
</evidence>
<dbReference type="EMBL" id="SWLB01000162">
    <property type="protein sequence ID" value="KAF3320071.1"/>
    <property type="molecule type" value="Genomic_DNA"/>
</dbReference>
<evidence type="ECO:0000313" key="14">
    <source>
        <dbReference type="Proteomes" id="UP000623129"/>
    </source>
</evidence>
<dbReference type="SMART" id="SM00389">
    <property type="entry name" value="HOX"/>
    <property type="match status" value="1"/>
</dbReference>
<feature type="region of interest" description="Disordered" evidence="11">
    <location>
        <begin position="75"/>
        <end position="110"/>
    </location>
</feature>
<name>A0A833QCG8_9POAL</name>
<dbReference type="InterPro" id="IPR050762">
    <property type="entry name" value="HD-ZIP_Homeobox_LZ_Class_II"/>
</dbReference>
<dbReference type="AlphaFoldDB" id="A0A833QCG8"/>
<keyword evidence="14" id="KW-1185">Reference proteome</keyword>
<evidence type="ECO:0000256" key="11">
    <source>
        <dbReference type="SAM" id="MobiDB-lite"/>
    </source>
</evidence>
<evidence type="ECO:0000256" key="2">
    <source>
        <dbReference type="ARBA" id="ARBA00006074"/>
    </source>
</evidence>
<organism evidence="13 14">
    <name type="scientific">Carex littledalei</name>
    <dbReference type="NCBI Taxonomy" id="544730"/>
    <lineage>
        <taxon>Eukaryota</taxon>
        <taxon>Viridiplantae</taxon>
        <taxon>Streptophyta</taxon>
        <taxon>Embryophyta</taxon>
        <taxon>Tracheophyta</taxon>
        <taxon>Spermatophyta</taxon>
        <taxon>Magnoliopsida</taxon>
        <taxon>Liliopsida</taxon>
        <taxon>Poales</taxon>
        <taxon>Cyperaceae</taxon>
        <taxon>Cyperoideae</taxon>
        <taxon>Cariceae</taxon>
        <taxon>Carex</taxon>
        <taxon>Carex subgen. Euthyceras</taxon>
    </lineage>
</organism>
<dbReference type="InterPro" id="IPR003106">
    <property type="entry name" value="Leu_zip_homeo"/>
</dbReference>
<evidence type="ECO:0000256" key="6">
    <source>
        <dbReference type="ARBA" id="ARBA00023163"/>
    </source>
</evidence>
<dbReference type="PROSITE" id="PS50071">
    <property type="entry name" value="HOMEOBOX_2"/>
    <property type="match status" value="1"/>
</dbReference>
<evidence type="ECO:0000256" key="8">
    <source>
        <dbReference type="PROSITE-ProRule" id="PRU00108"/>
    </source>
</evidence>
<keyword evidence="6" id="KW-0804">Transcription</keyword>
<dbReference type="GO" id="GO:0043565">
    <property type="term" value="F:sequence-specific DNA binding"/>
    <property type="evidence" value="ECO:0007669"/>
    <property type="project" value="InterPro"/>
</dbReference>
<dbReference type="Pfam" id="PF00046">
    <property type="entry name" value="Homeodomain"/>
    <property type="match status" value="1"/>
</dbReference>
<dbReference type="PROSITE" id="PS00027">
    <property type="entry name" value="HOMEOBOX_1"/>
    <property type="match status" value="1"/>
</dbReference>
<feature type="compositionally biased region" description="Low complexity" evidence="11">
    <location>
        <begin position="79"/>
        <end position="100"/>
    </location>
</feature>
<gene>
    <name evidence="13" type="ORF">FCM35_KLT22327</name>
</gene>
<proteinExistence type="inferred from homology"/>
<dbReference type="SMART" id="SM00340">
    <property type="entry name" value="HALZ"/>
    <property type="match status" value="1"/>
</dbReference>
<keyword evidence="5 8" id="KW-0371">Homeobox</keyword>
<comment type="similarity">
    <text evidence="2">Belongs to the HD-ZIP homeobox family. Class II subfamily.</text>
</comment>
<reference evidence="13" key="1">
    <citation type="submission" date="2020-01" db="EMBL/GenBank/DDBJ databases">
        <title>Genome sequence of Kobresia littledalei, the first chromosome-level genome in the family Cyperaceae.</title>
        <authorList>
            <person name="Qu G."/>
        </authorList>
    </citation>
    <scope>NUCLEOTIDE SEQUENCE</scope>
    <source>
        <strain evidence="13">C.B.Clarke</strain>
        <tissue evidence="13">Leaf</tissue>
    </source>
</reference>
<dbReference type="Proteomes" id="UP000623129">
    <property type="component" value="Unassembled WGS sequence"/>
</dbReference>
<comment type="caution">
    <text evidence="13">The sequence shown here is derived from an EMBL/GenBank/DDBJ whole genome shotgun (WGS) entry which is preliminary data.</text>
</comment>
<dbReference type="GO" id="GO:0000981">
    <property type="term" value="F:DNA-binding transcription factor activity, RNA polymerase II-specific"/>
    <property type="evidence" value="ECO:0007669"/>
    <property type="project" value="InterPro"/>
</dbReference>
<evidence type="ECO:0000256" key="9">
    <source>
        <dbReference type="RuleBase" id="RU000682"/>
    </source>
</evidence>
<keyword evidence="3" id="KW-0805">Transcription regulation</keyword>
<keyword evidence="10" id="KW-0175">Coiled coil</keyword>
<feature type="domain" description="Homeobox" evidence="12">
    <location>
        <begin position="131"/>
        <end position="188"/>
    </location>
</feature>
<protein>
    <submittedName>
        <fullName evidence="13">Homeobox-leucine zipper protein HOX11</fullName>
    </submittedName>
</protein>
<evidence type="ECO:0000256" key="7">
    <source>
        <dbReference type="ARBA" id="ARBA00023242"/>
    </source>
</evidence>
<dbReference type="CDD" id="cd00086">
    <property type="entry name" value="homeodomain"/>
    <property type="match status" value="1"/>
</dbReference>
<evidence type="ECO:0000256" key="3">
    <source>
        <dbReference type="ARBA" id="ARBA00023015"/>
    </source>
</evidence>
<evidence type="ECO:0000256" key="1">
    <source>
        <dbReference type="ARBA" id="ARBA00004123"/>
    </source>
</evidence>
<dbReference type="InterPro" id="IPR009057">
    <property type="entry name" value="Homeodomain-like_sf"/>
</dbReference>
<evidence type="ECO:0000259" key="12">
    <source>
        <dbReference type="PROSITE" id="PS50071"/>
    </source>
</evidence>
<accession>A0A833QCG8</accession>
<keyword evidence="4 8" id="KW-0238">DNA-binding</keyword>
<comment type="subcellular location">
    <subcellularLocation>
        <location evidence="1 8 9">Nucleus</location>
    </subcellularLocation>
</comment>
<dbReference type="OrthoDB" id="6159439at2759"/>
<keyword evidence="7 8" id="KW-0539">Nucleus</keyword>
<evidence type="ECO:0000256" key="5">
    <source>
        <dbReference type="ARBA" id="ARBA00023155"/>
    </source>
</evidence>
<dbReference type="PANTHER" id="PTHR45714:SF34">
    <property type="entry name" value="HOMEOBOX-LEUCINE ZIPPER PROTEIN HAT9"/>
    <property type="match status" value="1"/>
</dbReference>
<dbReference type="Gene3D" id="1.10.10.60">
    <property type="entry name" value="Homeodomain-like"/>
    <property type="match status" value="1"/>
</dbReference>